<dbReference type="Proteomes" id="UP001310692">
    <property type="component" value="Unassembled WGS sequence"/>
</dbReference>
<reference evidence="1 2" key="1">
    <citation type="submission" date="2024-01" db="EMBL/GenBank/DDBJ databases">
        <title>Hyphobacterium bacterium isolated from marine sediment.</title>
        <authorList>
            <person name="Zhao S."/>
        </authorList>
    </citation>
    <scope>NUCLEOTIDE SEQUENCE [LARGE SCALE GENOMIC DNA]</scope>
    <source>
        <strain evidence="1 2">Y60-23</strain>
    </source>
</reference>
<gene>
    <name evidence="1" type="ORF">V0U35_10960</name>
</gene>
<keyword evidence="2" id="KW-1185">Reference proteome</keyword>
<sequence>MRLIALASFLALAACATMPEDPVDPVDPDAPACAADSYQHLVGQPIGEVDTETLPHPTRVVPHGVAVTMEYRADRMTVWLDRRDHIERVQCG</sequence>
<dbReference type="InterPro" id="IPR021719">
    <property type="entry name" value="Prot_inh_I78"/>
</dbReference>
<dbReference type="RefSeq" id="WP_330196756.1">
    <property type="nucleotide sequence ID" value="NZ_JAZDRO010000004.1"/>
</dbReference>
<proteinExistence type="predicted"/>
<accession>A0ABU7M0H3</accession>
<comment type="caution">
    <text evidence="1">The sequence shown here is derived from an EMBL/GenBank/DDBJ whole genome shotgun (WGS) entry which is preliminary data.</text>
</comment>
<evidence type="ECO:0000313" key="1">
    <source>
        <dbReference type="EMBL" id="MEE2567196.1"/>
    </source>
</evidence>
<evidence type="ECO:0000313" key="2">
    <source>
        <dbReference type="Proteomes" id="UP001310692"/>
    </source>
</evidence>
<dbReference type="EMBL" id="JAZDRO010000004">
    <property type="protein sequence ID" value="MEE2567196.1"/>
    <property type="molecule type" value="Genomic_DNA"/>
</dbReference>
<dbReference type="Pfam" id="PF11720">
    <property type="entry name" value="Inhibitor_I78"/>
    <property type="match status" value="1"/>
</dbReference>
<organism evidence="1 2">
    <name type="scientific">Hyphobacterium marinum</name>
    <dbReference type="NCBI Taxonomy" id="3116574"/>
    <lineage>
        <taxon>Bacteria</taxon>
        <taxon>Pseudomonadati</taxon>
        <taxon>Pseudomonadota</taxon>
        <taxon>Alphaproteobacteria</taxon>
        <taxon>Maricaulales</taxon>
        <taxon>Maricaulaceae</taxon>
        <taxon>Hyphobacterium</taxon>
    </lineage>
</organism>
<dbReference type="Gene3D" id="3.30.10.10">
    <property type="entry name" value="Trypsin Inhibitor V, subunit A"/>
    <property type="match status" value="1"/>
</dbReference>
<dbReference type="PROSITE" id="PS51257">
    <property type="entry name" value="PROKAR_LIPOPROTEIN"/>
    <property type="match status" value="1"/>
</dbReference>
<name>A0ABU7M0H3_9PROT</name>
<protein>
    <submittedName>
        <fullName evidence="1">I78 family peptidase inhibitor</fullName>
    </submittedName>
</protein>